<evidence type="ECO:0000259" key="3">
    <source>
        <dbReference type="Pfam" id="PF20736"/>
    </source>
</evidence>
<keyword evidence="6" id="KW-1185">Reference proteome</keyword>
<dbReference type="RefSeq" id="WP_082213585.1">
    <property type="nucleotide sequence ID" value="NZ_FUZA01000001.1"/>
</dbReference>
<dbReference type="Pfam" id="PF20737">
    <property type="entry name" value="Glyco_hydro127C"/>
    <property type="match status" value="1"/>
</dbReference>
<dbReference type="AlphaFoldDB" id="A0A1T5CBQ4"/>
<dbReference type="PANTHER" id="PTHR43465">
    <property type="entry name" value="DUF1680 DOMAIN PROTEIN (AFU_ORTHOLOGUE AFUA_1G08910)"/>
    <property type="match status" value="1"/>
</dbReference>
<name>A0A1T5CBQ4_9BACT</name>
<reference evidence="6" key="1">
    <citation type="submission" date="2017-02" db="EMBL/GenBank/DDBJ databases">
        <authorList>
            <person name="Varghese N."/>
            <person name="Submissions S."/>
        </authorList>
    </citation>
    <scope>NUCLEOTIDE SEQUENCE [LARGE SCALE GENOMIC DNA]</scope>
    <source>
        <strain evidence="6">DSM 22270</strain>
    </source>
</reference>
<keyword evidence="1" id="KW-0732">Signal</keyword>
<feature type="chain" id="PRO_5012617331" description="DUF1680 family protein" evidence="1">
    <location>
        <begin position="20"/>
        <end position="649"/>
    </location>
</feature>
<feature type="signal peptide" evidence="1">
    <location>
        <begin position="1"/>
        <end position="19"/>
    </location>
</feature>
<evidence type="ECO:0000259" key="2">
    <source>
        <dbReference type="Pfam" id="PF07944"/>
    </source>
</evidence>
<evidence type="ECO:0000313" key="5">
    <source>
        <dbReference type="EMBL" id="SKB56887.1"/>
    </source>
</evidence>
<gene>
    <name evidence="5" type="ORF">SAMN05660293_01083</name>
</gene>
<dbReference type="GO" id="GO:0005975">
    <property type="term" value="P:carbohydrate metabolic process"/>
    <property type="evidence" value="ECO:0007669"/>
    <property type="project" value="InterPro"/>
</dbReference>
<dbReference type="STRING" id="651661.SAMN05660293_01083"/>
<dbReference type="InterPro" id="IPR049046">
    <property type="entry name" value="Beta-AFase-like_GH127_middle"/>
</dbReference>
<dbReference type="EMBL" id="FUZA01000001">
    <property type="protein sequence ID" value="SKB56887.1"/>
    <property type="molecule type" value="Genomic_DNA"/>
</dbReference>
<evidence type="ECO:0008006" key="7">
    <source>
        <dbReference type="Google" id="ProtNLM"/>
    </source>
</evidence>
<dbReference type="Proteomes" id="UP000190897">
    <property type="component" value="Unassembled WGS sequence"/>
</dbReference>
<sequence length="649" mass="72764">MTKYFSLFSLLFCCQLSFAQNSKITPVPLKNVKTKQGFWHTRVEAARDVTVPHALQQCEESGRIDNFAVAGGLKKGKFEGVRFNDSDVFKVVEGAAYVLQNQYDPKLDHYLDSLITLFAAAQEPDGYLYTIRTINKDTTGSYDWIAGPYRYGFENGSHELYNVGHLYEAAIAHYEATGKKTLLDVATKNADHLVKTFGTKPGQLVVVPGHQEIELALIKLYRTTGKKEYLDLSKFFIDMRGRSDKRALYLDEHKLGPAYFQDQVPFVRQKEAVGHAVRAQYLYTAVADMLTIEDEPEHSHAIHEIWNDATEKKQYVTGGVGAREDGEAFDKEYILPNDNAYAETCAAIANMLWNHKMFLYTGESKYMDVFERVLYNGFLGGMSVKGDKFFYVNPMASNGVNDFNKGTGAERQPWFGTACCPTNVSRFLPSMPAYIYATRGNELIVNLFADNEATITVNNNAVKLAQQTNYPWDGNVKILVDPEKAGNFTLSVRIPGWATGEAIPGNLYTYTSKDSKPVTLRVNGKNMPATIEKGYIKLARNWKKGDQIELMLDMPVRKIISNEKITANKDKIAIERGPVLYCAEGHDNNGKALAIPMTENQTFAASYQQSLLGGVNVLKTETGNVTLIPYYAWANRGPNEMVIWFSKAQ</sequence>
<dbReference type="SUPFAM" id="SSF48208">
    <property type="entry name" value="Six-hairpin glycosidases"/>
    <property type="match status" value="1"/>
</dbReference>
<protein>
    <recommendedName>
        <fullName evidence="7">DUF1680 family protein</fullName>
    </recommendedName>
</protein>
<evidence type="ECO:0000259" key="4">
    <source>
        <dbReference type="Pfam" id="PF20737"/>
    </source>
</evidence>
<dbReference type="InterPro" id="IPR049049">
    <property type="entry name" value="Beta-AFase-like_GH127_C"/>
</dbReference>
<evidence type="ECO:0000256" key="1">
    <source>
        <dbReference type="SAM" id="SignalP"/>
    </source>
</evidence>
<accession>A0A1T5CBQ4</accession>
<dbReference type="Pfam" id="PF20736">
    <property type="entry name" value="Glyco_hydro127M"/>
    <property type="match status" value="1"/>
</dbReference>
<proteinExistence type="predicted"/>
<dbReference type="InterPro" id="IPR049174">
    <property type="entry name" value="Beta-AFase-like"/>
</dbReference>
<dbReference type="OrthoDB" id="9757939at2"/>
<feature type="domain" description="Non-reducing end beta-L-arabinofuranosidase-like GH127 catalytic" evidence="2">
    <location>
        <begin position="31"/>
        <end position="431"/>
    </location>
</feature>
<organism evidence="5 6">
    <name type="scientific">Dyadobacter psychrophilus</name>
    <dbReference type="NCBI Taxonomy" id="651661"/>
    <lineage>
        <taxon>Bacteria</taxon>
        <taxon>Pseudomonadati</taxon>
        <taxon>Bacteroidota</taxon>
        <taxon>Cytophagia</taxon>
        <taxon>Cytophagales</taxon>
        <taxon>Spirosomataceae</taxon>
        <taxon>Dyadobacter</taxon>
    </lineage>
</organism>
<evidence type="ECO:0000313" key="6">
    <source>
        <dbReference type="Proteomes" id="UP000190897"/>
    </source>
</evidence>
<feature type="domain" description="Non-reducing end beta-L-arabinofuranosidase-like GH127 middle" evidence="3">
    <location>
        <begin position="443"/>
        <end position="554"/>
    </location>
</feature>
<dbReference type="InterPro" id="IPR012878">
    <property type="entry name" value="Beta-AFase-like_GH127_cat"/>
</dbReference>
<dbReference type="InterPro" id="IPR008928">
    <property type="entry name" value="6-hairpin_glycosidase_sf"/>
</dbReference>
<dbReference type="PANTHER" id="PTHR43465:SF2">
    <property type="entry name" value="DUF1680 DOMAIN PROTEIN (AFU_ORTHOLOGUE AFUA_1G08910)"/>
    <property type="match status" value="1"/>
</dbReference>
<feature type="domain" description="Non-reducing end beta-L-arabinofuranosidase-like GH127 C-terminal" evidence="4">
    <location>
        <begin position="556"/>
        <end position="645"/>
    </location>
</feature>
<dbReference type="Pfam" id="PF07944">
    <property type="entry name" value="Beta-AFase-like_GH127_cat"/>
    <property type="match status" value="1"/>
</dbReference>